<keyword evidence="6" id="KW-1133">Transmembrane helix</keyword>
<gene>
    <name evidence="9" type="ORF">EPL05_17980</name>
</gene>
<evidence type="ECO:0000259" key="7">
    <source>
        <dbReference type="PROSITE" id="PS50112"/>
    </source>
</evidence>
<dbReference type="EC" id="2.7.13.3" evidence="2"/>
<dbReference type="InterPro" id="IPR001610">
    <property type="entry name" value="PAC"/>
</dbReference>
<feature type="transmembrane region" description="Helical" evidence="6">
    <location>
        <begin position="191"/>
        <end position="214"/>
    </location>
</feature>
<keyword evidence="6" id="KW-0812">Transmembrane</keyword>
<feature type="transmembrane region" description="Helical" evidence="6">
    <location>
        <begin position="149"/>
        <end position="171"/>
    </location>
</feature>
<dbReference type="PANTHER" id="PTHR43304">
    <property type="entry name" value="PHYTOCHROME-LIKE PROTEIN CPH1"/>
    <property type="match status" value="1"/>
</dbReference>
<evidence type="ECO:0000256" key="2">
    <source>
        <dbReference type="ARBA" id="ARBA00012438"/>
    </source>
</evidence>
<evidence type="ECO:0000259" key="8">
    <source>
        <dbReference type="PROSITE" id="PS50113"/>
    </source>
</evidence>
<evidence type="ECO:0000313" key="9">
    <source>
        <dbReference type="EMBL" id="RWY49299.1"/>
    </source>
</evidence>
<dbReference type="PROSITE" id="PS50113">
    <property type="entry name" value="PAC"/>
    <property type="match status" value="1"/>
</dbReference>
<feature type="transmembrane region" description="Helical" evidence="6">
    <location>
        <begin position="39"/>
        <end position="62"/>
    </location>
</feature>
<dbReference type="AlphaFoldDB" id="A0A3S3UVT2"/>
<proteinExistence type="predicted"/>
<comment type="catalytic activity">
    <reaction evidence="1">
        <text>ATP + protein L-histidine = ADP + protein N-phospho-L-histidine.</text>
        <dbReference type="EC" id="2.7.13.3"/>
    </reaction>
</comment>
<feature type="transmembrane region" description="Helical" evidence="6">
    <location>
        <begin position="74"/>
        <end position="95"/>
    </location>
</feature>
<reference evidence="9 10" key="1">
    <citation type="submission" date="2019-01" db="EMBL/GenBank/DDBJ databases">
        <title>Mucilaginibacter antarcticum sp. nov., isolated from antarctic soil.</title>
        <authorList>
            <person name="Yan Y.-Q."/>
            <person name="Du Z.-J."/>
        </authorList>
    </citation>
    <scope>NUCLEOTIDE SEQUENCE [LARGE SCALE GENOMIC DNA]</scope>
    <source>
        <strain evidence="9 10">F01003</strain>
    </source>
</reference>
<dbReference type="InterPro" id="IPR013655">
    <property type="entry name" value="PAS_fold_3"/>
</dbReference>
<dbReference type="InterPro" id="IPR035965">
    <property type="entry name" value="PAS-like_dom_sf"/>
</dbReference>
<evidence type="ECO:0000256" key="5">
    <source>
        <dbReference type="ARBA" id="ARBA00022777"/>
    </source>
</evidence>
<dbReference type="RefSeq" id="WP_128535371.1">
    <property type="nucleotide sequence ID" value="NZ_SBIW01000008.1"/>
</dbReference>
<accession>A0A3S3UVT2</accession>
<keyword evidence="6" id="KW-0472">Membrane</keyword>
<dbReference type="Pfam" id="PF08447">
    <property type="entry name" value="PAS_3"/>
    <property type="match status" value="1"/>
</dbReference>
<dbReference type="OrthoDB" id="6231665at2"/>
<feature type="transmembrane region" description="Helical" evidence="6">
    <location>
        <begin position="254"/>
        <end position="275"/>
    </location>
</feature>
<keyword evidence="4" id="KW-0808">Transferase</keyword>
<feature type="transmembrane region" description="Helical" evidence="6">
    <location>
        <begin position="122"/>
        <end position="142"/>
    </location>
</feature>
<dbReference type="InterPro" id="IPR000700">
    <property type="entry name" value="PAS-assoc_C"/>
</dbReference>
<sequence>MYLPLKLKAVAYTGLISVVIGFIVIIGWVFNILSFQTIIPAYASMKFNTALGFILLGCILLLTQFRVTRYYTALSVFLSILVMAIGLISLLQTLFHFTLGIDQFFITDYPSINLHRPNPGRMSVNTAACFILLGLAFVGFNFKHRFIHLFAQYLLTFVTAISAVALIGYLYGFSLFYNVSYASAMAIHTALLFLFISITASLLHPGIGVTGLFTGTRVGNKAARRLLFQFVFIGLVFGAFRMESRHLKLFSFNGGLAVLIICFLCAGLALAWYLVNWLNALDHSRHQAEQEVTLINRELEKRVRERSAKLTNLLAKFRESESKFKAAFEHSAIGMALVSLKGRWLQVNKTLCNMVGYKEQELLSMSFLDITHPDDHNEYTTLADEILKEENRTGRIERRYICKDGAVVWISVNVATVTDKRGGPIYFVSQFEDITERKNAEVSLKTAYCEIKKHMHNIENIAWKQSHLIRSPLANLKGLTTILLENPADGETLLYIKNELDRLDKVIIEMAEDAAGRGVKKIIARNRSFKR</sequence>
<dbReference type="SMART" id="SM00086">
    <property type="entry name" value="PAC"/>
    <property type="match status" value="1"/>
</dbReference>
<keyword evidence="3" id="KW-0597">Phosphoprotein</keyword>
<evidence type="ECO:0000256" key="4">
    <source>
        <dbReference type="ARBA" id="ARBA00022679"/>
    </source>
</evidence>
<keyword evidence="5" id="KW-0418">Kinase</keyword>
<evidence type="ECO:0000256" key="6">
    <source>
        <dbReference type="SAM" id="Phobius"/>
    </source>
</evidence>
<dbReference type="PANTHER" id="PTHR43304:SF1">
    <property type="entry name" value="PAC DOMAIN-CONTAINING PROTEIN"/>
    <property type="match status" value="1"/>
</dbReference>
<dbReference type="Proteomes" id="UP000286701">
    <property type="component" value="Unassembled WGS sequence"/>
</dbReference>
<feature type="domain" description="PAC" evidence="8">
    <location>
        <begin position="394"/>
        <end position="446"/>
    </location>
</feature>
<dbReference type="GO" id="GO:0004673">
    <property type="term" value="F:protein histidine kinase activity"/>
    <property type="evidence" value="ECO:0007669"/>
    <property type="project" value="UniProtKB-EC"/>
</dbReference>
<dbReference type="PROSITE" id="PS50112">
    <property type="entry name" value="PAS"/>
    <property type="match status" value="1"/>
</dbReference>
<dbReference type="InterPro" id="IPR052162">
    <property type="entry name" value="Sensor_kinase/Photoreceptor"/>
</dbReference>
<name>A0A3S3UVT2_9SPHI</name>
<evidence type="ECO:0000256" key="1">
    <source>
        <dbReference type="ARBA" id="ARBA00000085"/>
    </source>
</evidence>
<evidence type="ECO:0000256" key="3">
    <source>
        <dbReference type="ARBA" id="ARBA00022553"/>
    </source>
</evidence>
<feature type="transmembrane region" description="Helical" evidence="6">
    <location>
        <begin position="12"/>
        <end position="33"/>
    </location>
</feature>
<dbReference type="NCBIfam" id="TIGR00229">
    <property type="entry name" value="sensory_box"/>
    <property type="match status" value="1"/>
</dbReference>
<dbReference type="Gene3D" id="3.30.450.20">
    <property type="entry name" value="PAS domain"/>
    <property type="match status" value="1"/>
</dbReference>
<comment type="caution">
    <text evidence="9">The sequence shown here is derived from an EMBL/GenBank/DDBJ whole genome shotgun (WGS) entry which is preliminary data.</text>
</comment>
<protein>
    <recommendedName>
        <fullName evidence="2">histidine kinase</fullName>
        <ecNumber evidence="2">2.7.13.3</ecNumber>
    </recommendedName>
</protein>
<dbReference type="CDD" id="cd00130">
    <property type="entry name" value="PAS"/>
    <property type="match status" value="1"/>
</dbReference>
<dbReference type="SUPFAM" id="SSF55785">
    <property type="entry name" value="PYP-like sensor domain (PAS domain)"/>
    <property type="match status" value="1"/>
</dbReference>
<keyword evidence="10" id="KW-1185">Reference proteome</keyword>
<evidence type="ECO:0000313" key="10">
    <source>
        <dbReference type="Proteomes" id="UP000286701"/>
    </source>
</evidence>
<dbReference type="InterPro" id="IPR000014">
    <property type="entry name" value="PAS"/>
</dbReference>
<organism evidence="9 10">
    <name type="scientific">Mucilaginibacter gilvus</name>
    <dbReference type="NCBI Taxonomy" id="2305909"/>
    <lineage>
        <taxon>Bacteria</taxon>
        <taxon>Pseudomonadati</taxon>
        <taxon>Bacteroidota</taxon>
        <taxon>Sphingobacteriia</taxon>
        <taxon>Sphingobacteriales</taxon>
        <taxon>Sphingobacteriaceae</taxon>
        <taxon>Mucilaginibacter</taxon>
    </lineage>
</organism>
<feature type="transmembrane region" description="Helical" evidence="6">
    <location>
        <begin position="226"/>
        <end position="242"/>
    </location>
</feature>
<feature type="domain" description="PAS" evidence="7">
    <location>
        <begin position="320"/>
        <end position="390"/>
    </location>
</feature>
<dbReference type="EMBL" id="SBIW01000008">
    <property type="protein sequence ID" value="RWY49299.1"/>
    <property type="molecule type" value="Genomic_DNA"/>
</dbReference>
<dbReference type="SMART" id="SM00091">
    <property type="entry name" value="PAS"/>
    <property type="match status" value="1"/>
</dbReference>